<feature type="domain" description="Major facilitator superfamily (MFS) profile" evidence="6">
    <location>
        <begin position="59"/>
        <end position="524"/>
    </location>
</feature>
<reference evidence="7" key="1">
    <citation type="submission" date="2019-04" db="EMBL/GenBank/DDBJ databases">
        <title>Sequencing of skin fungus with MAO and IRED activity.</title>
        <authorList>
            <person name="Marsaioli A.J."/>
            <person name="Bonatto J.M.C."/>
            <person name="Reis Junior O."/>
        </authorList>
    </citation>
    <scope>NUCLEOTIDE SEQUENCE</scope>
    <source>
        <strain evidence="7">30M1</strain>
    </source>
</reference>
<evidence type="ECO:0000256" key="3">
    <source>
        <dbReference type="ARBA" id="ARBA00022989"/>
    </source>
</evidence>
<feature type="transmembrane region" description="Helical" evidence="5">
    <location>
        <begin position="407"/>
        <end position="428"/>
    </location>
</feature>
<dbReference type="InterPro" id="IPR020846">
    <property type="entry name" value="MFS_dom"/>
</dbReference>
<sequence length="548" mass="60927">MPTTSSNADDDRSAWPPGTITLEALRRATGDLNEEVEIVLHPKPTNDPNDPLNWKTWEKYLNFGLTLLYSLVIFGLISAATPTWPAMMQELGFSIELLNNGYATGSASLAVGAIIFIPFALKYGRRSMYLFSLVGQIAVMVWSAKMMTAGDLIGTNLFNCLLGALAEVIVQMTVADVFFVHERGLMNNLYVWCMTIGGSLMPIAAGYITIDQGWRWLWWWMTIMLGILLVLFTFLYEETKYMPAISGTPSVMEAADVPEDRKSIDHKPFDQNPFDLQPVDSIVTTVLPPRKPYLQRLKPWTSSDGSILALLHHTYQPFFVMATIPAVLYVALLYGLITAAFQQSVTLISTNLPLPPYNFNAAQVGLMNIPALVGNTLGTLVSSPFSDRIILWLARKNNGIYEPEMRLWLLLAFAPFFPAGLMMFGYALGGGMSWPIVAVGIGMFSFAMPPMSSVALTYLTDAYTDIIADAIVGVTFTRNIISTIFVFALTPWVAKVGLHDVMLTFAMISILALGTTGLFIKFGRKWRAQTKQRYRTFASRQMDTRDKL</sequence>
<evidence type="ECO:0000256" key="2">
    <source>
        <dbReference type="ARBA" id="ARBA00022692"/>
    </source>
</evidence>
<protein>
    <recommendedName>
        <fullName evidence="6">Major facilitator superfamily (MFS) profile domain-containing protein</fullName>
    </recommendedName>
</protein>
<feature type="transmembrane region" description="Helical" evidence="5">
    <location>
        <begin position="501"/>
        <end position="523"/>
    </location>
</feature>
<gene>
    <name evidence="7" type="ORF">E8E13_010960</name>
</gene>
<dbReference type="PROSITE" id="PS50850">
    <property type="entry name" value="MFS"/>
    <property type="match status" value="1"/>
</dbReference>
<name>A0A9P4TN01_CURKU</name>
<feature type="transmembrane region" description="Helical" evidence="5">
    <location>
        <begin position="466"/>
        <end position="489"/>
    </location>
</feature>
<feature type="transmembrane region" description="Helical" evidence="5">
    <location>
        <begin position="318"/>
        <end position="341"/>
    </location>
</feature>
<dbReference type="PANTHER" id="PTHR23502:SF50">
    <property type="entry name" value="TRANSPORTER, PUTATIVE (AFU_ORTHOLOGUE AFUA_5G00430)-RELATED"/>
    <property type="match status" value="1"/>
</dbReference>
<evidence type="ECO:0000313" key="7">
    <source>
        <dbReference type="EMBL" id="KAF3008856.1"/>
    </source>
</evidence>
<keyword evidence="8" id="KW-1185">Reference proteome</keyword>
<keyword evidence="4 5" id="KW-0472">Membrane</keyword>
<dbReference type="GO" id="GO:0005886">
    <property type="term" value="C:plasma membrane"/>
    <property type="evidence" value="ECO:0007669"/>
    <property type="project" value="TreeGrafter"/>
</dbReference>
<dbReference type="Proteomes" id="UP000801428">
    <property type="component" value="Unassembled WGS sequence"/>
</dbReference>
<evidence type="ECO:0000259" key="6">
    <source>
        <dbReference type="PROSITE" id="PS50850"/>
    </source>
</evidence>
<dbReference type="Pfam" id="PF07690">
    <property type="entry name" value="MFS_1"/>
    <property type="match status" value="1"/>
</dbReference>
<feature type="transmembrane region" description="Helical" evidence="5">
    <location>
        <begin position="189"/>
        <end position="210"/>
    </location>
</feature>
<dbReference type="OrthoDB" id="5215911at2759"/>
<feature type="transmembrane region" description="Helical" evidence="5">
    <location>
        <begin position="156"/>
        <end position="180"/>
    </location>
</feature>
<dbReference type="GO" id="GO:0022857">
    <property type="term" value="F:transmembrane transporter activity"/>
    <property type="evidence" value="ECO:0007669"/>
    <property type="project" value="InterPro"/>
</dbReference>
<dbReference type="InterPro" id="IPR011701">
    <property type="entry name" value="MFS"/>
</dbReference>
<evidence type="ECO:0000256" key="4">
    <source>
        <dbReference type="ARBA" id="ARBA00023136"/>
    </source>
</evidence>
<accession>A0A9P4TN01</accession>
<feature type="transmembrane region" description="Helical" evidence="5">
    <location>
        <begin position="128"/>
        <end position="144"/>
    </location>
</feature>
<organism evidence="7 8">
    <name type="scientific">Curvularia kusanoi</name>
    <name type="common">Cochliobolus kusanoi</name>
    <dbReference type="NCBI Taxonomy" id="90978"/>
    <lineage>
        <taxon>Eukaryota</taxon>
        <taxon>Fungi</taxon>
        <taxon>Dikarya</taxon>
        <taxon>Ascomycota</taxon>
        <taxon>Pezizomycotina</taxon>
        <taxon>Dothideomycetes</taxon>
        <taxon>Pleosporomycetidae</taxon>
        <taxon>Pleosporales</taxon>
        <taxon>Pleosporineae</taxon>
        <taxon>Pleosporaceae</taxon>
        <taxon>Curvularia</taxon>
    </lineage>
</organism>
<feature type="transmembrane region" description="Helical" evidence="5">
    <location>
        <begin position="60"/>
        <end position="81"/>
    </location>
</feature>
<comment type="subcellular location">
    <subcellularLocation>
        <location evidence="1">Membrane</location>
        <topology evidence="1">Multi-pass membrane protein</topology>
    </subcellularLocation>
</comment>
<dbReference type="EMBL" id="SWKU01000003">
    <property type="protein sequence ID" value="KAF3008856.1"/>
    <property type="molecule type" value="Genomic_DNA"/>
</dbReference>
<dbReference type="AlphaFoldDB" id="A0A9P4TN01"/>
<evidence type="ECO:0000256" key="5">
    <source>
        <dbReference type="SAM" id="Phobius"/>
    </source>
</evidence>
<comment type="caution">
    <text evidence="7">The sequence shown here is derived from an EMBL/GenBank/DDBJ whole genome shotgun (WGS) entry which is preliminary data.</text>
</comment>
<feature type="transmembrane region" description="Helical" evidence="5">
    <location>
        <begin position="361"/>
        <end position="386"/>
    </location>
</feature>
<feature type="transmembrane region" description="Helical" evidence="5">
    <location>
        <begin position="434"/>
        <end position="459"/>
    </location>
</feature>
<dbReference type="Gene3D" id="1.20.1250.20">
    <property type="entry name" value="MFS general substrate transporter like domains"/>
    <property type="match status" value="1"/>
</dbReference>
<feature type="transmembrane region" description="Helical" evidence="5">
    <location>
        <begin position="101"/>
        <end position="121"/>
    </location>
</feature>
<feature type="transmembrane region" description="Helical" evidence="5">
    <location>
        <begin position="216"/>
        <end position="236"/>
    </location>
</feature>
<proteinExistence type="predicted"/>
<evidence type="ECO:0000256" key="1">
    <source>
        <dbReference type="ARBA" id="ARBA00004141"/>
    </source>
</evidence>
<evidence type="ECO:0000313" key="8">
    <source>
        <dbReference type="Proteomes" id="UP000801428"/>
    </source>
</evidence>
<dbReference type="InterPro" id="IPR036259">
    <property type="entry name" value="MFS_trans_sf"/>
</dbReference>
<dbReference type="SUPFAM" id="SSF103473">
    <property type="entry name" value="MFS general substrate transporter"/>
    <property type="match status" value="1"/>
</dbReference>
<keyword evidence="2 5" id="KW-0812">Transmembrane</keyword>
<dbReference type="PANTHER" id="PTHR23502">
    <property type="entry name" value="MAJOR FACILITATOR SUPERFAMILY"/>
    <property type="match status" value="1"/>
</dbReference>
<keyword evidence="3 5" id="KW-1133">Transmembrane helix</keyword>